<gene>
    <name evidence="2" type="ORF">LCGC14_1155090</name>
</gene>
<name>A0A0F9LUA9_9ZZZZ</name>
<feature type="domain" description="Xylose isomerase-like TIM barrel" evidence="1">
    <location>
        <begin position="142"/>
        <end position="277"/>
    </location>
</feature>
<dbReference type="Gene3D" id="3.20.20.150">
    <property type="entry name" value="Divalent-metal-dependent TIM barrel enzymes"/>
    <property type="match status" value="1"/>
</dbReference>
<accession>A0A0F9LUA9</accession>
<evidence type="ECO:0000313" key="2">
    <source>
        <dbReference type="EMBL" id="KKM98719.1"/>
    </source>
</evidence>
<dbReference type="InterPro" id="IPR006311">
    <property type="entry name" value="TAT_signal"/>
</dbReference>
<dbReference type="InterPro" id="IPR013022">
    <property type="entry name" value="Xyl_isomerase-like_TIM-brl"/>
</dbReference>
<dbReference type="PROSITE" id="PS51318">
    <property type="entry name" value="TAT"/>
    <property type="match status" value="1"/>
</dbReference>
<dbReference type="EMBL" id="LAZR01005587">
    <property type="protein sequence ID" value="KKM98719.1"/>
    <property type="molecule type" value="Genomic_DNA"/>
</dbReference>
<sequence length="284" mass="31503">MSDTRRNFIKNTSKGVLGIAALGTTEITRASSLFNFADFNQTKDVKLGVASYTLREFSTEQALDMILRCGLHRVTLKSMHLPLDSDATTIKNTVALCKQKGIDFYGAGVIYMKTKEEVDQAFNYAKAAELQMIVGVPNHELLDYVEDKVKEHDIKLAIHNHGPGDDVYPSAESAYERIKNRDQRMGLCVDIGHTKRIGRDPIADVTNYFDRVYDIHLKDVNVAEADGQTCIIGRGVIDFPGFLKAVCDLKYQGTLALEYEAEGNDPLPGMMESIGYVKGILATL</sequence>
<organism evidence="2">
    <name type="scientific">marine sediment metagenome</name>
    <dbReference type="NCBI Taxonomy" id="412755"/>
    <lineage>
        <taxon>unclassified sequences</taxon>
        <taxon>metagenomes</taxon>
        <taxon>ecological metagenomes</taxon>
    </lineage>
</organism>
<evidence type="ECO:0000259" key="1">
    <source>
        <dbReference type="Pfam" id="PF01261"/>
    </source>
</evidence>
<protein>
    <recommendedName>
        <fullName evidence="1">Xylose isomerase-like TIM barrel domain-containing protein</fullName>
    </recommendedName>
</protein>
<proteinExistence type="predicted"/>
<comment type="caution">
    <text evidence="2">The sequence shown here is derived from an EMBL/GenBank/DDBJ whole genome shotgun (WGS) entry which is preliminary data.</text>
</comment>
<dbReference type="PANTHER" id="PTHR12110:SF41">
    <property type="entry name" value="INOSOSE DEHYDRATASE"/>
    <property type="match status" value="1"/>
</dbReference>
<dbReference type="SUPFAM" id="SSF51658">
    <property type="entry name" value="Xylose isomerase-like"/>
    <property type="match status" value="1"/>
</dbReference>
<dbReference type="Pfam" id="PF01261">
    <property type="entry name" value="AP_endonuc_2"/>
    <property type="match status" value="1"/>
</dbReference>
<reference evidence="2" key="1">
    <citation type="journal article" date="2015" name="Nature">
        <title>Complex archaea that bridge the gap between prokaryotes and eukaryotes.</title>
        <authorList>
            <person name="Spang A."/>
            <person name="Saw J.H."/>
            <person name="Jorgensen S.L."/>
            <person name="Zaremba-Niedzwiedzka K."/>
            <person name="Martijn J."/>
            <person name="Lind A.E."/>
            <person name="van Eijk R."/>
            <person name="Schleper C."/>
            <person name="Guy L."/>
            <person name="Ettema T.J."/>
        </authorList>
    </citation>
    <scope>NUCLEOTIDE SEQUENCE</scope>
</reference>
<dbReference type="AlphaFoldDB" id="A0A0F9LUA9"/>
<dbReference type="InterPro" id="IPR050312">
    <property type="entry name" value="IolE/XylAMocC-like"/>
</dbReference>
<dbReference type="PANTHER" id="PTHR12110">
    <property type="entry name" value="HYDROXYPYRUVATE ISOMERASE"/>
    <property type="match status" value="1"/>
</dbReference>
<dbReference type="InterPro" id="IPR036237">
    <property type="entry name" value="Xyl_isomerase-like_sf"/>
</dbReference>